<evidence type="ECO:0000256" key="1">
    <source>
        <dbReference type="ARBA" id="ARBA00001971"/>
    </source>
</evidence>
<dbReference type="EMBL" id="JARPOI010000008">
    <property type="protein sequence ID" value="KAJ9174448.1"/>
    <property type="molecule type" value="Genomic_DNA"/>
</dbReference>
<proteinExistence type="inferred from homology"/>
<evidence type="ECO:0000256" key="5">
    <source>
        <dbReference type="ARBA" id="ARBA00022723"/>
    </source>
</evidence>
<dbReference type="PANTHER" id="PTHR47943:SF8">
    <property type="entry name" value="CYTOCHROME P450"/>
    <property type="match status" value="1"/>
</dbReference>
<evidence type="ECO:0000256" key="2">
    <source>
        <dbReference type="ARBA" id="ARBA00004370"/>
    </source>
</evidence>
<sequence length="512" mass="58633">MAIIRDIQFYFIVVFLWLLSRLLLQHLFKKPTTKPNLHLPPSPPALPFIGHVHLLSPVVSKCFHYLSSKHGPLLYLRLGSRPLLLVSSASYAAEIFKTNDLAFSAKPKTPFDDGLLFGNAGFITAPYGDYWRFMKKLCVTELLGASQLERSRGVRREELRRFLHNLVEKASKNESVDVGQELMKLTNNTICRMVMSTRCSEEDDEAQTCRELLEESIALAGKLVIATMLGPLKRLGYWVNRKQIEDVPRRFNELLEKILKEHEERAKRESGERKDKDLMDILLTVYQDENAEFRISRSQMKAFFLDLFIGGTDTAANTMQWLMAELINHPNIFKKLREEIESVVGANRLVHDSDIPNLHYLQAVVKETLRLYPLLPAIPRECREDCKIGGFDIPKETAVMINAYSIMRDPELWDNPNEFYPERFLQEQENQKETKKQNFNFVPFGGGRRICPGSQLALSVMNITVASMVQCFDWKLAGDEGKVNMEAKAGMILSMEHPLLCLPMIHFNPVSA</sequence>
<reference evidence="12 13" key="1">
    <citation type="journal article" date="2023" name="Plant Biotechnol. J.">
        <title>Chromosome-level wild Hevea brasiliensis genome provides new tools for genomic-assisted breeding and valuable loci to elevate rubber yield.</title>
        <authorList>
            <person name="Cheng H."/>
            <person name="Song X."/>
            <person name="Hu Y."/>
            <person name="Wu T."/>
            <person name="Yang Q."/>
            <person name="An Z."/>
            <person name="Feng S."/>
            <person name="Deng Z."/>
            <person name="Wu W."/>
            <person name="Zeng X."/>
            <person name="Tu M."/>
            <person name="Wang X."/>
            <person name="Huang H."/>
        </authorList>
    </citation>
    <scope>NUCLEOTIDE SEQUENCE [LARGE SCALE GENOMIC DNA]</scope>
    <source>
        <strain evidence="12">MT/VB/25A 57/8</strain>
    </source>
</reference>
<dbReference type="PRINTS" id="PR00385">
    <property type="entry name" value="P450"/>
</dbReference>
<dbReference type="InterPro" id="IPR036396">
    <property type="entry name" value="Cyt_P450_sf"/>
</dbReference>
<comment type="subcellular location">
    <subcellularLocation>
        <location evidence="2">Membrane</location>
    </subcellularLocation>
</comment>
<accession>A0ABQ9M490</accession>
<dbReference type="Pfam" id="PF00067">
    <property type="entry name" value="p450"/>
    <property type="match status" value="1"/>
</dbReference>
<evidence type="ECO:0008006" key="14">
    <source>
        <dbReference type="Google" id="ProtNLM"/>
    </source>
</evidence>
<evidence type="ECO:0000256" key="11">
    <source>
        <dbReference type="SAM" id="Phobius"/>
    </source>
</evidence>
<comment type="caution">
    <text evidence="12">The sequence shown here is derived from an EMBL/GenBank/DDBJ whole genome shotgun (WGS) entry which is preliminary data.</text>
</comment>
<dbReference type="PROSITE" id="PS00086">
    <property type="entry name" value="CYTOCHROME_P450"/>
    <property type="match status" value="1"/>
</dbReference>
<evidence type="ECO:0000256" key="8">
    <source>
        <dbReference type="ARBA" id="ARBA00023033"/>
    </source>
</evidence>
<evidence type="ECO:0000256" key="7">
    <source>
        <dbReference type="ARBA" id="ARBA00023004"/>
    </source>
</evidence>
<dbReference type="CDD" id="cd20655">
    <property type="entry name" value="CYP93"/>
    <property type="match status" value="1"/>
</dbReference>
<dbReference type="InterPro" id="IPR001128">
    <property type="entry name" value="Cyt_P450"/>
</dbReference>
<feature type="transmembrane region" description="Helical" evidence="11">
    <location>
        <begin position="7"/>
        <end position="28"/>
    </location>
</feature>
<name>A0ABQ9M490_HEVBR</name>
<evidence type="ECO:0000313" key="12">
    <source>
        <dbReference type="EMBL" id="KAJ9174448.1"/>
    </source>
</evidence>
<keyword evidence="7 10" id="KW-0408">Iron</keyword>
<evidence type="ECO:0000256" key="9">
    <source>
        <dbReference type="ARBA" id="ARBA00023136"/>
    </source>
</evidence>
<dbReference type="PANTHER" id="PTHR47943">
    <property type="entry name" value="CYTOCHROME P450 93A3-LIKE"/>
    <property type="match status" value="1"/>
</dbReference>
<dbReference type="InterPro" id="IPR017972">
    <property type="entry name" value="Cyt_P450_CS"/>
</dbReference>
<keyword evidence="11" id="KW-0812">Transmembrane</keyword>
<keyword evidence="6 10" id="KW-0560">Oxidoreductase</keyword>
<keyword evidence="9 11" id="KW-0472">Membrane</keyword>
<evidence type="ECO:0000313" key="13">
    <source>
        <dbReference type="Proteomes" id="UP001174677"/>
    </source>
</evidence>
<dbReference type="Proteomes" id="UP001174677">
    <property type="component" value="Chromosome 8"/>
</dbReference>
<evidence type="ECO:0000256" key="4">
    <source>
        <dbReference type="ARBA" id="ARBA00022617"/>
    </source>
</evidence>
<evidence type="ECO:0000256" key="6">
    <source>
        <dbReference type="ARBA" id="ARBA00023002"/>
    </source>
</evidence>
<evidence type="ECO:0000256" key="3">
    <source>
        <dbReference type="ARBA" id="ARBA00010617"/>
    </source>
</evidence>
<dbReference type="PRINTS" id="PR00463">
    <property type="entry name" value="EP450I"/>
</dbReference>
<evidence type="ECO:0000256" key="10">
    <source>
        <dbReference type="RuleBase" id="RU000461"/>
    </source>
</evidence>
<comment type="similarity">
    <text evidence="3 10">Belongs to the cytochrome P450 family.</text>
</comment>
<keyword evidence="8 10" id="KW-0503">Monooxygenase</keyword>
<dbReference type="SUPFAM" id="SSF48264">
    <property type="entry name" value="Cytochrome P450"/>
    <property type="match status" value="1"/>
</dbReference>
<protein>
    <recommendedName>
        <fullName evidence="14">Cytochrome P450</fullName>
    </recommendedName>
</protein>
<dbReference type="Gene3D" id="1.10.630.10">
    <property type="entry name" value="Cytochrome P450"/>
    <property type="match status" value="1"/>
</dbReference>
<gene>
    <name evidence="12" type="ORF">P3X46_013089</name>
</gene>
<organism evidence="12 13">
    <name type="scientific">Hevea brasiliensis</name>
    <name type="common">Para rubber tree</name>
    <name type="synonym">Siphonia brasiliensis</name>
    <dbReference type="NCBI Taxonomy" id="3981"/>
    <lineage>
        <taxon>Eukaryota</taxon>
        <taxon>Viridiplantae</taxon>
        <taxon>Streptophyta</taxon>
        <taxon>Embryophyta</taxon>
        <taxon>Tracheophyta</taxon>
        <taxon>Spermatophyta</taxon>
        <taxon>Magnoliopsida</taxon>
        <taxon>eudicotyledons</taxon>
        <taxon>Gunneridae</taxon>
        <taxon>Pentapetalae</taxon>
        <taxon>rosids</taxon>
        <taxon>fabids</taxon>
        <taxon>Malpighiales</taxon>
        <taxon>Euphorbiaceae</taxon>
        <taxon>Crotonoideae</taxon>
        <taxon>Micrandreae</taxon>
        <taxon>Hevea</taxon>
    </lineage>
</organism>
<keyword evidence="11" id="KW-1133">Transmembrane helix</keyword>
<dbReference type="InterPro" id="IPR002401">
    <property type="entry name" value="Cyt_P450_E_grp-I"/>
</dbReference>
<keyword evidence="5 10" id="KW-0479">Metal-binding</keyword>
<keyword evidence="4 10" id="KW-0349">Heme</keyword>
<comment type="cofactor">
    <cofactor evidence="1">
        <name>heme</name>
        <dbReference type="ChEBI" id="CHEBI:30413"/>
    </cofactor>
</comment>
<keyword evidence="13" id="KW-1185">Reference proteome</keyword>